<feature type="transmembrane region" description="Helical" evidence="8">
    <location>
        <begin position="413"/>
        <end position="431"/>
    </location>
</feature>
<organism evidence="10 11">
    <name type="scientific">Penicillium angulare</name>
    <dbReference type="NCBI Taxonomy" id="116970"/>
    <lineage>
        <taxon>Eukaryota</taxon>
        <taxon>Fungi</taxon>
        <taxon>Dikarya</taxon>
        <taxon>Ascomycota</taxon>
        <taxon>Pezizomycotina</taxon>
        <taxon>Eurotiomycetes</taxon>
        <taxon>Eurotiomycetidae</taxon>
        <taxon>Eurotiales</taxon>
        <taxon>Aspergillaceae</taxon>
        <taxon>Penicillium</taxon>
    </lineage>
</organism>
<comment type="caution">
    <text evidence="10">The sequence shown here is derived from an EMBL/GenBank/DDBJ whole genome shotgun (WGS) entry which is preliminary data.</text>
</comment>
<comment type="subcellular location">
    <subcellularLocation>
        <location evidence="1">Membrane</location>
        <topology evidence="1">Multi-pass membrane protein</topology>
    </subcellularLocation>
</comment>
<evidence type="ECO:0000259" key="9">
    <source>
        <dbReference type="PROSITE" id="PS50850"/>
    </source>
</evidence>
<feature type="transmembrane region" description="Helical" evidence="8">
    <location>
        <begin position="177"/>
        <end position="197"/>
    </location>
</feature>
<evidence type="ECO:0000256" key="6">
    <source>
        <dbReference type="ARBA" id="ARBA00023136"/>
    </source>
</evidence>
<reference evidence="10" key="1">
    <citation type="submission" date="2022-11" db="EMBL/GenBank/DDBJ databases">
        <authorList>
            <person name="Petersen C."/>
        </authorList>
    </citation>
    <scope>NUCLEOTIDE SEQUENCE</scope>
    <source>
        <strain evidence="10">IBT 30069</strain>
    </source>
</reference>
<evidence type="ECO:0000256" key="5">
    <source>
        <dbReference type="ARBA" id="ARBA00022989"/>
    </source>
</evidence>
<evidence type="ECO:0000256" key="4">
    <source>
        <dbReference type="ARBA" id="ARBA00022692"/>
    </source>
</evidence>
<evidence type="ECO:0000256" key="3">
    <source>
        <dbReference type="ARBA" id="ARBA00022448"/>
    </source>
</evidence>
<evidence type="ECO:0000256" key="8">
    <source>
        <dbReference type="SAM" id="Phobius"/>
    </source>
</evidence>
<dbReference type="GO" id="GO:0022857">
    <property type="term" value="F:transmembrane transporter activity"/>
    <property type="evidence" value="ECO:0007669"/>
    <property type="project" value="InterPro"/>
</dbReference>
<name>A0A9W9K8W0_9EURO</name>
<feature type="transmembrane region" description="Helical" evidence="8">
    <location>
        <begin position="209"/>
        <end position="233"/>
    </location>
</feature>
<feature type="transmembrane region" description="Helical" evidence="8">
    <location>
        <begin position="121"/>
        <end position="139"/>
    </location>
</feature>
<feature type="transmembrane region" description="Helical" evidence="8">
    <location>
        <begin position="48"/>
        <end position="70"/>
    </location>
</feature>
<feature type="transmembrane region" description="Helical" evidence="8">
    <location>
        <begin position="379"/>
        <end position="401"/>
    </location>
</feature>
<comment type="similarity">
    <text evidence="2">Belongs to the major facilitator superfamily. Monocarboxylate porter (TC 2.A.1.13) family.</text>
</comment>
<dbReference type="Gene3D" id="1.20.1250.20">
    <property type="entry name" value="MFS general substrate transporter like domains"/>
    <property type="match status" value="2"/>
</dbReference>
<dbReference type="AlphaFoldDB" id="A0A9W9K8W0"/>
<feature type="transmembrane region" description="Helical" evidence="8">
    <location>
        <begin position="145"/>
        <end position="165"/>
    </location>
</feature>
<protein>
    <submittedName>
        <fullName evidence="10">Monocarboxylate transporter</fullName>
    </submittedName>
</protein>
<dbReference type="Pfam" id="PF07690">
    <property type="entry name" value="MFS_1"/>
    <property type="match status" value="1"/>
</dbReference>
<proteinExistence type="inferred from homology"/>
<feature type="region of interest" description="Disordered" evidence="7">
    <location>
        <begin position="1"/>
        <end position="42"/>
    </location>
</feature>
<evidence type="ECO:0000313" key="10">
    <source>
        <dbReference type="EMBL" id="KAJ5097230.1"/>
    </source>
</evidence>
<reference evidence="10" key="2">
    <citation type="journal article" date="2023" name="IMA Fungus">
        <title>Comparative genomic study of the Penicillium genus elucidates a diverse pangenome and 15 lateral gene transfer events.</title>
        <authorList>
            <person name="Petersen C."/>
            <person name="Sorensen T."/>
            <person name="Nielsen M.R."/>
            <person name="Sondergaard T.E."/>
            <person name="Sorensen J.L."/>
            <person name="Fitzpatrick D.A."/>
            <person name="Frisvad J.C."/>
            <person name="Nielsen K.L."/>
        </authorList>
    </citation>
    <scope>NUCLEOTIDE SEQUENCE</scope>
    <source>
        <strain evidence="10">IBT 30069</strain>
    </source>
</reference>
<gene>
    <name evidence="10" type="ORF">N7456_007951</name>
</gene>
<keyword evidence="4 8" id="KW-0812">Transmembrane</keyword>
<dbReference type="OrthoDB" id="5667at2759"/>
<dbReference type="CDD" id="cd17352">
    <property type="entry name" value="MFS_MCT_SLC16"/>
    <property type="match status" value="1"/>
</dbReference>
<feature type="transmembrane region" description="Helical" evidence="8">
    <location>
        <begin position="342"/>
        <end position="367"/>
    </location>
</feature>
<dbReference type="EMBL" id="JAPQKH010000005">
    <property type="protein sequence ID" value="KAJ5097230.1"/>
    <property type="molecule type" value="Genomic_DNA"/>
</dbReference>
<keyword evidence="5 8" id="KW-1133">Transmembrane helix</keyword>
<feature type="transmembrane region" description="Helical" evidence="8">
    <location>
        <begin position="317"/>
        <end position="336"/>
    </location>
</feature>
<dbReference type="Proteomes" id="UP001149165">
    <property type="component" value="Unassembled WGS sequence"/>
</dbReference>
<evidence type="ECO:0000256" key="1">
    <source>
        <dbReference type="ARBA" id="ARBA00004141"/>
    </source>
</evidence>
<sequence length="442" mass="47171">MPTEDLKPASSLEGSGDALSENATEPKTTDTEASKPSWASDPAPDGGITAWLVVLGSWCSLFCTFGWINSVGIFQSYYETDLLRQYSSSTIAWIPSLQIFFMFAMGPIVGSLYDRFGPRHLILGGSLIHVFGLMMASISKEYYQVLLSQGVCSAMGVCAVFQPSMTAIPSWFDKKRGAAYGIVATGSSLGGVIFPIMVSRLIGQIGYGWTMRVAAFLILILLSIAALTVRSRVPPRPSTMSKETLLKPFSEIKMLLVILGFLFLTFGVFIPIDYIVVQAMSAGMNQNLAEYLISMLNAASLFGRMSAGISSDKVGHYNVLIGACVLAGILVLALWIPAASNAAIIVFACTFGFASGAYVSLANALIVKISPFPEIGYRTGLLFLFSSFGGLTTNPIAGAILQHDGGSYTGMKIFAGVFLLAGSMAILAARLHHTGLVIKAKF</sequence>
<dbReference type="InterPro" id="IPR036259">
    <property type="entry name" value="MFS_trans_sf"/>
</dbReference>
<keyword evidence="6 8" id="KW-0472">Membrane</keyword>
<dbReference type="PANTHER" id="PTHR11360">
    <property type="entry name" value="MONOCARBOXYLATE TRANSPORTER"/>
    <property type="match status" value="1"/>
</dbReference>
<keyword evidence="3" id="KW-0813">Transport</keyword>
<dbReference type="PANTHER" id="PTHR11360:SF224">
    <property type="entry name" value="MAJOR FACILITATOR SUPERFAMILY (MFS) PROFILE DOMAIN-CONTAINING PROTEIN-RELATED"/>
    <property type="match status" value="1"/>
</dbReference>
<evidence type="ECO:0000256" key="2">
    <source>
        <dbReference type="ARBA" id="ARBA00006727"/>
    </source>
</evidence>
<dbReference type="SUPFAM" id="SSF103473">
    <property type="entry name" value="MFS general substrate transporter"/>
    <property type="match status" value="1"/>
</dbReference>
<feature type="transmembrane region" description="Helical" evidence="8">
    <location>
        <begin position="90"/>
        <end position="109"/>
    </location>
</feature>
<dbReference type="InterPro" id="IPR011701">
    <property type="entry name" value="MFS"/>
</dbReference>
<dbReference type="InterPro" id="IPR020846">
    <property type="entry name" value="MFS_dom"/>
</dbReference>
<evidence type="ECO:0000256" key="7">
    <source>
        <dbReference type="SAM" id="MobiDB-lite"/>
    </source>
</evidence>
<dbReference type="GO" id="GO:0016020">
    <property type="term" value="C:membrane"/>
    <property type="evidence" value="ECO:0007669"/>
    <property type="project" value="UniProtKB-SubCell"/>
</dbReference>
<dbReference type="PROSITE" id="PS50850">
    <property type="entry name" value="MFS"/>
    <property type="match status" value="1"/>
</dbReference>
<feature type="domain" description="Major facilitator superfamily (MFS) profile" evidence="9">
    <location>
        <begin position="49"/>
        <end position="433"/>
    </location>
</feature>
<evidence type="ECO:0000313" key="11">
    <source>
        <dbReference type="Proteomes" id="UP001149165"/>
    </source>
</evidence>
<dbReference type="InterPro" id="IPR050327">
    <property type="entry name" value="Proton-linked_MCT"/>
</dbReference>
<accession>A0A9W9K8W0</accession>
<feature type="transmembrane region" description="Helical" evidence="8">
    <location>
        <begin position="254"/>
        <end position="276"/>
    </location>
</feature>
<keyword evidence="11" id="KW-1185">Reference proteome</keyword>